<dbReference type="AlphaFoldDB" id="A0AA88KTN7"/>
<comment type="caution">
    <text evidence="4">The sequence shown here is derived from an EMBL/GenBank/DDBJ whole genome shotgun (WGS) entry which is preliminary data.</text>
</comment>
<evidence type="ECO:0000313" key="5">
    <source>
        <dbReference type="Proteomes" id="UP001187531"/>
    </source>
</evidence>
<evidence type="ECO:0008006" key="6">
    <source>
        <dbReference type="Google" id="ProtNLM"/>
    </source>
</evidence>
<organism evidence="4 5">
    <name type="scientific">Artemia franciscana</name>
    <name type="common">Brine shrimp</name>
    <name type="synonym">Artemia sanfranciscana</name>
    <dbReference type="NCBI Taxonomy" id="6661"/>
    <lineage>
        <taxon>Eukaryota</taxon>
        <taxon>Metazoa</taxon>
        <taxon>Ecdysozoa</taxon>
        <taxon>Arthropoda</taxon>
        <taxon>Crustacea</taxon>
        <taxon>Branchiopoda</taxon>
        <taxon>Anostraca</taxon>
        <taxon>Artemiidae</taxon>
        <taxon>Artemia</taxon>
    </lineage>
</organism>
<protein>
    <recommendedName>
        <fullName evidence="6">Fasciculation and elongation protein zeta-2</fullName>
    </recommendedName>
</protein>
<proteinExistence type="inferred from homology"/>
<keyword evidence="3" id="KW-0175">Coiled coil</keyword>
<accession>A0AA88KTN7</accession>
<dbReference type="Proteomes" id="UP001187531">
    <property type="component" value="Unassembled WGS sequence"/>
</dbReference>
<name>A0AA88KTN7_ARTSF</name>
<dbReference type="Pfam" id="PF07763">
    <property type="entry name" value="FEZ"/>
    <property type="match status" value="1"/>
</dbReference>
<dbReference type="PANTHER" id="PTHR12394:SF12">
    <property type="entry name" value="LD08195P"/>
    <property type="match status" value="1"/>
</dbReference>
<dbReference type="EMBL" id="JAVRJZ010000020">
    <property type="protein sequence ID" value="KAK2706333.1"/>
    <property type="molecule type" value="Genomic_DNA"/>
</dbReference>
<evidence type="ECO:0000256" key="2">
    <source>
        <dbReference type="ARBA" id="ARBA00022553"/>
    </source>
</evidence>
<dbReference type="PANTHER" id="PTHR12394">
    <property type="entry name" value="ZYGIN"/>
    <property type="match status" value="1"/>
</dbReference>
<dbReference type="GO" id="GO:0030424">
    <property type="term" value="C:axon"/>
    <property type="evidence" value="ECO:0007669"/>
    <property type="project" value="TreeGrafter"/>
</dbReference>
<dbReference type="GO" id="GO:0005737">
    <property type="term" value="C:cytoplasm"/>
    <property type="evidence" value="ECO:0007669"/>
    <property type="project" value="TreeGrafter"/>
</dbReference>
<gene>
    <name evidence="4" type="ORF">QYM36_016385</name>
</gene>
<reference evidence="4" key="1">
    <citation type="submission" date="2023-07" db="EMBL/GenBank/DDBJ databases">
        <title>Chromosome-level genome assembly of Artemia franciscana.</title>
        <authorList>
            <person name="Jo E."/>
        </authorList>
    </citation>
    <scope>NUCLEOTIDE SEQUENCE</scope>
    <source>
        <tissue evidence="4">Whole body</tissue>
    </source>
</reference>
<sequence>MDTELGGFVEMWWTLTGNYGSLLPIDWSGSPTKRIVNNAEKKMESSLSSHSDYEDEAITSDFDVNTNLSQCSPQEPLVTADDVIKEIDDIMADSSYDSIYDVDNCAEDVGTGMELPPVPIVPGKWKREDLENLQLFHIKEVVQVLEKTIQDFSEVLIAELAYRDELEFSKELKNTFISLLLSVQNKRRQVNLEKNKPVPKSKTGKNEFNTKFVTTVIPYQPASGAPDNKSLQILINILQAMNEDSPNVPNLLTDYILRVLCPSTPT</sequence>
<evidence type="ECO:0000256" key="1">
    <source>
        <dbReference type="ARBA" id="ARBA00006788"/>
    </source>
</evidence>
<dbReference type="InterPro" id="IPR011680">
    <property type="entry name" value="FEZ"/>
</dbReference>
<keyword evidence="5" id="KW-1185">Reference proteome</keyword>
<keyword evidence="2" id="KW-0597">Phosphoprotein</keyword>
<evidence type="ECO:0000313" key="4">
    <source>
        <dbReference type="EMBL" id="KAK2706333.1"/>
    </source>
</evidence>
<evidence type="ECO:0000256" key="3">
    <source>
        <dbReference type="ARBA" id="ARBA00023054"/>
    </source>
</evidence>
<comment type="similarity">
    <text evidence="1">Belongs to the zygin family.</text>
</comment>